<proteinExistence type="predicted"/>
<name>A0A239LH92_EKHLU</name>
<dbReference type="Pfam" id="PF13349">
    <property type="entry name" value="DUF4097"/>
    <property type="match status" value="1"/>
</dbReference>
<dbReference type="PANTHER" id="PTHR34094">
    <property type="match status" value="1"/>
</dbReference>
<sequence>MKKLILIMSIIVAFPTYAQNILAQSELEAENVDEVRVEGSFVDVYVTNGDRVYFKGEIRGNGGEGDYSFDTDIVGKTLVIRVERKNKGSWKNYRIDKSRIDITIVDGVKLDIDNSSGDVHVANLRASESKIEATSGDIKLRSIVANLDVETSSGDIDIDGLTGDSEIESTSGDQEIYNSKGNIETRASSGDITISGFNGKIEVQATSGDVEIRKGVGALKVRTSSGEIDGYDIEVNDNCYFDATSGNIEIDFVNDLNDLSFDLTATSGDLEVGNRSGEKRLVIDRGGVKVIGTTSSGDQEYE</sequence>
<evidence type="ECO:0000256" key="1">
    <source>
        <dbReference type="SAM" id="SignalP"/>
    </source>
</evidence>
<organism evidence="3 4">
    <name type="scientific">Ekhidna lutea</name>
    <dbReference type="NCBI Taxonomy" id="447679"/>
    <lineage>
        <taxon>Bacteria</taxon>
        <taxon>Pseudomonadati</taxon>
        <taxon>Bacteroidota</taxon>
        <taxon>Cytophagia</taxon>
        <taxon>Cytophagales</taxon>
        <taxon>Reichenbachiellaceae</taxon>
        <taxon>Ekhidna</taxon>
    </lineage>
</organism>
<feature type="chain" id="PRO_5012421494" evidence="1">
    <location>
        <begin position="19"/>
        <end position="302"/>
    </location>
</feature>
<dbReference type="AlphaFoldDB" id="A0A239LH92"/>
<evidence type="ECO:0000313" key="4">
    <source>
        <dbReference type="Proteomes" id="UP000198393"/>
    </source>
</evidence>
<dbReference type="InterPro" id="IPR025164">
    <property type="entry name" value="Toastrack_DUF4097"/>
</dbReference>
<protein>
    <submittedName>
        <fullName evidence="3">Putative adhesin</fullName>
    </submittedName>
</protein>
<accession>A0A239LH92</accession>
<dbReference type="PANTHER" id="PTHR34094:SF1">
    <property type="entry name" value="PROTEIN FAM185A"/>
    <property type="match status" value="1"/>
</dbReference>
<evidence type="ECO:0000313" key="3">
    <source>
        <dbReference type="EMBL" id="SNT29282.1"/>
    </source>
</evidence>
<feature type="domain" description="DUF4097" evidence="2">
    <location>
        <begin position="41"/>
        <end position="212"/>
    </location>
</feature>
<gene>
    <name evidence="3" type="ORF">SAMN05421640_3237</name>
</gene>
<reference evidence="3 4" key="1">
    <citation type="submission" date="2017-06" db="EMBL/GenBank/DDBJ databases">
        <authorList>
            <person name="Kim H.J."/>
            <person name="Triplett B.A."/>
        </authorList>
    </citation>
    <scope>NUCLEOTIDE SEQUENCE [LARGE SCALE GENOMIC DNA]</scope>
    <source>
        <strain evidence="3 4">DSM 19307</strain>
    </source>
</reference>
<dbReference type="OrthoDB" id="1118101at2"/>
<evidence type="ECO:0000259" key="2">
    <source>
        <dbReference type="Pfam" id="PF13349"/>
    </source>
</evidence>
<feature type="signal peptide" evidence="1">
    <location>
        <begin position="1"/>
        <end position="18"/>
    </location>
</feature>
<dbReference type="RefSeq" id="WP_089357906.1">
    <property type="nucleotide sequence ID" value="NZ_FZPD01000005.1"/>
</dbReference>
<dbReference type="Proteomes" id="UP000198393">
    <property type="component" value="Unassembled WGS sequence"/>
</dbReference>
<keyword evidence="4" id="KW-1185">Reference proteome</keyword>
<dbReference type="EMBL" id="FZPD01000005">
    <property type="protein sequence ID" value="SNT29282.1"/>
    <property type="molecule type" value="Genomic_DNA"/>
</dbReference>
<keyword evidence="1" id="KW-0732">Signal</keyword>